<organism evidence="2 3">
    <name type="scientific">Coniella lustricola</name>
    <dbReference type="NCBI Taxonomy" id="2025994"/>
    <lineage>
        <taxon>Eukaryota</taxon>
        <taxon>Fungi</taxon>
        <taxon>Dikarya</taxon>
        <taxon>Ascomycota</taxon>
        <taxon>Pezizomycotina</taxon>
        <taxon>Sordariomycetes</taxon>
        <taxon>Sordariomycetidae</taxon>
        <taxon>Diaporthales</taxon>
        <taxon>Schizoparmaceae</taxon>
        <taxon>Coniella</taxon>
    </lineage>
</organism>
<evidence type="ECO:0000313" key="2">
    <source>
        <dbReference type="EMBL" id="PSS05127.1"/>
    </source>
</evidence>
<protein>
    <submittedName>
        <fullName evidence="2">Uncharacterized protein</fullName>
    </submittedName>
</protein>
<dbReference type="InParanoid" id="A0A2T3AN91"/>
<feature type="compositionally biased region" description="Polar residues" evidence="1">
    <location>
        <begin position="46"/>
        <end position="66"/>
    </location>
</feature>
<sequence>MAGGVSRKRSARTKKQTKNPTIPQFEAKGPKRIRIISPKTKESTLAKASQPSTERTGATVQSNTVRRSSRRKVQKQNAAKEDGTDDDVNNLPHTNVANVQQTTAATANDNSAAVSSQTKLPAVGSSNGRNDTTKHPQAAPAPVMPNSRSESFTSSTKKQRQTFYKDKQERLRRFTEDKEVEMEWLELEKIIATYVREVLVDVLPIELDKERYPFLALEHLTDLALPMSQTKKYAPCLFELAVWNFLTRKFFSVGALNWAYETGEQKPGEASETQGLAAVMRNLTHIWGTSTLDTTKQYCKRLDFFEWRRNTVDFVFETLLSHQRCEEMANYVVFEILWTWMPFFKNRYMKGDAAAWDALILETSRIVNAAENLAVKMRRSADGVWSPFIPKCGSQFKLNEVDIYWDHTAKPMKPDKKRFNGLRDEKSKRLFEEAQNRAQHPQPDSKVTMTVVPGLHKYVVQRSPNNPELSVVEVEVRRPAMCFFDLCLEDVVNRHMEDEEDRILVEIGTDDEYR</sequence>
<reference evidence="2 3" key="1">
    <citation type="journal article" date="2018" name="Mycol. Prog.">
        <title>Coniella lustricola, a new species from submerged detritus.</title>
        <authorList>
            <person name="Raudabaugh D.B."/>
            <person name="Iturriaga T."/>
            <person name="Carver A."/>
            <person name="Mondo S."/>
            <person name="Pangilinan J."/>
            <person name="Lipzen A."/>
            <person name="He G."/>
            <person name="Amirebrahimi M."/>
            <person name="Grigoriev I.V."/>
            <person name="Miller A.N."/>
        </authorList>
    </citation>
    <scope>NUCLEOTIDE SEQUENCE [LARGE SCALE GENOMIC DNA]</scope>
    <source>
        <strain evidence="2 3">B22-T-1</strain>
    </source>
</reference>
<gene>
    <name evidence="2" type="ORF">BD289DRAFT_470375</name>
</gene>
<evidence type="ECO:0000256" key="1">
    <source>
        <dbReference type="SAM" id="MobiDB-lite"/>
    </source>
</evidence>
<proteinExistence type="predicted"/>
<accession>A0A2T3AN91</accession>
<dbReference type="AlphaFoldDB" id="A0A2T3AN91"/>
<name>A0A2T3AN91_9PEZI</name>
<feature type="region of interest" description="Disordered" evidence="1">
    <location>
        <begin position="106"/>
        <end position="164"/>
    </location>
</feature>
<evidence type="ECO:0000313" key="3">
    <source>
        <dbReference type="Proteomes" id="UP000241462"/>
    </source>
</evidence>
<dbReference type="OrthoDB" id="10590097at2759"/>
<keyword evidence="3" id="KW-1185">Reference proteome</keyword>
<feature type="compositionally biased region" description="Low complexity" evidence="1">
    <location>
        <begin position="106"/>
        <end position="116"/>
    </location>
</feature>
<dbReference type="Proteomes" id="UP000241462">
    <property type="component" value="Unassembled WGS sequence"/>
</dbReference>
<feature type="region of interest" description="Disordered" evidence="1">
    <location>
        <begin position="1"/>
        <end position="93"/>
    </location>
</feature>
<dbReference type="EMBL" id="KZ678372">
    <property type="protein sequence ID" value="PSS05127.1"/>
    <property type="molecule type" value="Genomic_DNA"/>
</dbReference>
<feature type="compositionally biased region" description="Basic residues" evidence="1">
    <location>
        <begin position="1"/>
        <end position="17"/>
    </location>
</feature>
<feature type="compositionally biased region" description="Polar residues" evidence="1">
    <location>
        <begin position="146"/>
        <end position="156"/>
    </location>
</feature>